<dbReference type="EMBL" id="JARKIE010000011">
    <property type="protein sequence ID" value="KAJ7704107.1"/>
    <property type="molecule type" value="Genomic_DNA"/>
</dbReference>
<keyword evidence="2" id="KW-1185">Reference proteome</keyword>
<gene>
    <name evidence="1" type="ORF">B0H17DRAFT_1040667</name>
</gene>
<dbReference type="Proteomes" id="UP001221757">
    <property type="component" value="Unassembled WGS sequence"/>
</dbReference>
<accession>A0AAD7M6Z7</accession>
<comment type="caution">
    <text evidence="1">The sequence shown here is derived from an EMBL/GenBank/DDBJ whole genome shotgun (WGS) entry which is preliminary data.</text>
</comment>
<protein>
    <submittedName>
        <fullName evidence="1">Uncharacterized protein</fullName>
    </submittedName>
</protein>
<reference evidence="1" key="1">
    <citation type="submission" date="2023-03" db="EMBL/GenBank/DDBJ databases">
        <title>Massive genome expansion in bonnet fungi (Mycena s.s.) driven by repeated elements and novel gene families across ecological guilds.</title>
        <authorList>
            <consortium name="Lawrence Berkeley National Laboratory"/>
            <person name="Harder C.B."/>
            <person name="Miyauchi S."/>
            <person name="Viragh M."/>
            <person name="Kuo A."/>
            <person name="Thoen E."/>
            <person name="Andreopoulos B."/>
            <person name="Lu D."/>
            <person name="Skrede I."/>
            <person name="Drula E."/>
            <person name="Henrissat B."/>
            <person name="Morin E."/>
            <person name="Kohler A."/>
            <person name="Barry K."/>
            <person name="LaButti K."/>
            <person name="Morin E."/>
            <person name="Salamov A."/>
            <person name="Lipzen A."/>
            <person name="Mereny Z."/>
            <person name="Hegedus B."/>
            <person name="Baldrian P."/>
            <person name="Stursova M."/>
            <person name="Weitz H."/>
            <person name="Taylor A."/>
            <person name="Grigoriev I.V."/>
            <person name="Nagy L.G."/>
            <person name="Martin F."/>
            <person name="Kauserud H."/>
        </authorList>
    </citation>
    <scope>NUCLEOTIDE SEQUENCE</scope>
    <source>
        <strain evidence="1">CBHHK067</strain>
    </source>
</reference>
<name>A0AAD7M6Z7_MYCRO</name>
<proteinExistence type="predicted"/>
<evidence type="ECO:0000313" key="1">
    <source>
        <dbReference type="EMBL" id="KAJ7704107.1"/>
    </source>
</evidence>
<organism evidence="1 2">
    <name type="scientific">Mycena rosella</name>
    <name type="common">Pink bonnet</name>
    <name type="synonym">Agaricus rosellus</name>
    <dbReference type="NCBI Taxonomy" id="1033263"/>
    <lineage>
        <taxon>Eukaryota</taxon>
        <taxon>Fungi</taxon>
        <taxon>Dikarya</taxon>
        <taxon>Basidiomycota</taxon>
        <taxon>Agaricomycotina</taxon>
        <taxon>Agaricomycetes</taxon>
        <taxon>Agaricomycetidae</taxon>
        <taxon>Agaricales</taxon>
        <taxon>Marasmiineae</taxon>
        <taxon>Mycenaceae</taxon>
        <taxon>Mycena</taxon>
    </lineage>
</organism>
<sequence>MIPLYSLAFLTALSIDPSTIGLTAVLWCITRAHTAQYVPVPLRMRVCADFYTDIDTSVYCTYRRPILPCILRSCGALCAGTLHPAHVFSQQYIPFP</sequence>
<dbReference type="AlphaFoldDB" id="A0AAD7M6Z7"/>
<evidence type="ECO:0000313" key="2">
    <source>
        <dbReference type="Proteomes" id="UP001221757"/>
    </source>
</evidence>